<sequence length="64" mass="6993">MKNLVTVLLISILTLSFLSGGVAYAQEDMGLPDPGITPDSPFYFADKWAKQFSLNVSSSPPFLR</sequence>
<dbReference type="AlphaFoldDB" id="X1V391"/>
<protein>
    <recommendedName>
        <fullName evidence="2">DUF5667 domain-containing protein</fullName>
    </recommendedName>
</protein>
<comment type="caution">
    <text evidence="1">The sequence shown here is derived from an EMBL/GenBank/DDBJ whole genome shotgun (WGS) entry which is preliminary data.</text>
</comment>
<dbReference type="EMBL" id="BARW01034804">
    <property type="protein sequence ID" value="GAJ10277.1"/>
    <property type="molecule type" value="Genomic_DNA"/>
</dbReference>
<gene>
    <name evidence="1" type="ORF">S12H4_54443</name>
</gene>
<proteinExistence type="predicted"/>
<evidence type="ECO:0000313" key="1">
    <source>
        <dbReference type="EMBL" id="GAJ10277.1"/>
    </source>
</evidence>
<organism evidence="1">
    <name type="scientific">marine sediment metagenome</name>
    <dbReference type="NCBI Taxonomy" id="412755"/>
    <lineage>
        <taxon>unclassified sequences</taxon>
        <taxon>metagenomes</taxon>
        <taxon>ecological metagenomes</taxon>
    </lineage>
</organism>
<accession>X1V391</accession>
<reference evidence="1" key="1">
    <citation type="journal article" date="2014" name="Front. Microbiol.">
        <title>High frequency of phylogenetically diverse reductive dehalogenase-homologous genes in deep subseafloor sedimentary metagenomes.</title>
        <authorList>
            <person name="Kawai M."/>
            <person name="Futagami T."/>
            <person name="Toyoda A."/>
            <person name="Takaki Y."/>
            <person name="Nishi S."/>
            <person name="Hori S."/>
            <person name="Arai W."/>
            <person name="Tsubouchi T."/>
            <person name="Morono Y."/>
            <person name="Uchiyama I."/>
            <person name="Ito T."/>
            <person name="Fujiyama A."/>
            <person name="Inagaki F."/>
            <person name="Takami H."/>
        </authorList>
    </citation>
    <scope>NUCLEOTIDE SEQUENCE</scope>
    <source>
        <strain evidence="1">Expedition CK06-06</strain>
    </source>
</reference>
<evidence type="ECO:0008006" key="2">
    <source>
        <dbReference type="Google" id="ProtNLM"/>
    </source>
</evidence>
<name>X1V391_9ZZZZ</name>